<dbReference type="EMBL" id="WKJH01000021">
    <property type="protein sequence ID" value="MRX65084.1"/>
    <property type="molecule type" value="Genomic_DNA"/>
</dbReference>
<dbReference type="InterPro" id="IPR041371">
    <property type="entry name" value="GH92_N"/>
</dbReference>
<dbReference type="Pfam" id="PF07971">
    <property type="entry name" value="Glyco_hydro_92"/>
    <property type="match status" value="1"/>
</dbReference>
<dbReference type="FunFam" id="1.20.1050.60:FF:000001">
    <property type="entry name" value="Putative alpha-1,2-mannosidase"/>
    <property type="match status" value="1"/>
</dbReference>
<evidence type="ECO:0000256" key="2">
    <source>
        <dbReference type="ARBA" id="ARBA00011245"/>
    </source>
</evidence>
<feature type="domain" description="Glycosyl hydrolase family 92" evidence="4">
    <location>
        <begin position="274"/>
        <end position="737"/>
    </location>
</feature>
<accession>A0A6I2MSB7</accession>
<evidence type="ECO:0000256" key="3">
    <source>
        <dbReference type="ARBA" id="ARBA00022837"/>
    </source>
</evidence>
<dbReference type="OrthoDB" id="9804511at2"/>
<dbReference type="InterPro" id="IPR012939">
    <property type="entry name" value="Glyco_hydro_92"/>
</dbReference>
<dbReference type="GO" id="GO:0030246">
    <property type="term" value="F:carbohydrate binding"/>
    <property type="evidence" value="ECO:0007669"/>
    <property type="project" value="InterPro"/>
</dbReference>
<sequence>MKNYLLSAFVTIAIISSCTEKKETLGQSKSIVDYVDPFIGTGGHGHTYPGATSPFGRVQPSPDNGTTGWDWCSGYHITDSIISGFAQLHLSGTGIGDLADVLLMPTNSEMDLGLFGKKRDSLPYTSYFSHKDEEASPGYYKVLLKDPDIEVELTANDYVAYHTYTYKSAGEPSFVIDLGYAVNWDKPLESSIKMEDSRHIVGSRFSTGWAKNQKVFFAIETSSPIIQQRFIGDTSIGIAATEVNGVKAGGQFFFKDNTESVEVKIAVSSVSIENAKENLKLQGSSSFGDVREKTQGDWSGLLSNIKVETSTDSLKTIFYTALYHAQVAPTIFNDLNGEFRMQNDSIAKTDFKMYSSLSLWDIYRAETPLLSIMDPNRLDDMVKSMLAYYDESGVLPVWVLSGNETGTMPGYHSVSIIAEAIMKGHSAFDVQKAYGAMKETMMGDERGLKAYKKYGYIPFEVMDQSVSISLEYAYNDWCVGQVAKKLGYEEDFKYFDERSKAYQNFFDISSGFLRGKSKDGKNFHEPFDPKSSNHIEDTDYTEGNAWQHSWYVLHDVDGLINLHGRKESFALMVEQLFTEDSDLSGHNVSPDISGLIGQYAHGNEPSHHIAYMLNKAGAPWRTQYWARKIMDTQYSTQPDGLSGNEDCGQMSAWYIMSAMGIYPMNPASGEYEIGSPIFEKTTIKLSQDKTFVILAPNTSKENIYVQSVKLNGEPLDKTFITHNDIISGGTLEFEMGPEPNKHWGVQTATK</sequence>
<dbReference type="Gene3D" id="3.30.2080.10">
    <property type="entry name" value="GH92 mannosidase domain"/>
    <property type="match status" value="1"/>
</dbReference>
<dbReference type="GO" id="GO:0006516">
    <property type="term" value="P:glycoprotein catabolic process"/>
    <property type="evidence" value="ECO:0007669"/>
    <property type="project" value="TreeGrafter"/>
</dbReference>
<keyword evidence="6" id="KW-0378">Hydrolase</keyword>
<evidence type="ECO:0000313" key="7">
    <source>
        <dbReference type="Proteomes" id="UP000443153"/>
    </source>
</evidence>
<dbReference type="Gene3D" id="2.70.98.10">
    <property type="match status" value="1"/>
</dbReference>
<feature type="domain" description="Glycosyl hydrolase family 92 N-terminal" evidence="5">
    <location>
        <begin position="34"/>
        <end position="268"/>
    </location>
</feature>
<dbReference type="PROSITE" id="PS51257">
    <property type="entry name" value="PROKAR_LIPOPROTEIN"/>
    <property type="match status" value="1"/>
</dbReference>
<dbReference type="FunFam" id="3.30.2080.10:FF:000001">
    <property type="entry name" value="Alpha-1,2-mannosidase subfamily"/>
    <property type="match status" value="1"/>
</dbReference>
<evidence type="ECO:0000256" key="1">
    <source>
        <dbReference type="ARBA" id="ARBA00001913"/>
    </source>
</evidence>
<dbReference type="AlphaFoldDB" id="A0A6I2MSB7"/>
<dbReference type="PANTHER" id="PTHR12143:SF39">
    <property type="entry name" value="SECRETED PROTEIN"/>
    <property type="match status" value="1"/>
</dbReference>
<name>A0A6I2MSB7_9FLAO</name>
<dbReference type="Gene3D" id="1.20.1050.60">
    <property type="entry name" value="alpha-1,2-mannosidase"/>
    <property type="match status" value="1"/>
</dbReference>
<gene>
    <name evidence="6" type="ORF">GJ691_13040</name>
</gene>
<organism evidence="6 7">
    <name type="scientific">Maribacter luteus</name>
    <dbReference type="NCBI Taxonomy" id="2594478"/>
    <lineage>
        <taxon>Bacteria</taxon>
        <taxon>Pseudomonadati</taxon>
        <taxon>Bacteroidota</taxon>
        <taxon>Flavobacteriia</taxon>
        <taxon>Flavobacteriales</taxon>
        <taxon>Flavobacteriaceae</taxon>
        <taxon>Maribacter</taxon>
    </lineage>
</organism>
<reference evidence="6 7" key="1">
    <citation type="submission" date="2019-11" db="EMBL/GenBank/DDBJ databases">
        <title>Maribacter lutea sp. nov., a marine bacterium isolated from intertidal sand.</title>
        <authorList>
            <person name="Liu A."/>
        </authorList>
    </citation>
    <scope>NUCLEOTIDE SEQUENCE [LARGE SCALE GENOMIC DNA]</scope>
    <source>
        <strain evidence="6 7">RZ05</strain>
    </source>
</reference>
<dbReference type="GO" id="GO:0000224">
    <property type="term" value="F:peptide-N4-(N-acetyl-beta-glucosaminyl)asparagine amidase activity"/>
    <property type="evidence" value="ECO:0007669"/>
    <property type="project" value="TreeGrafter"/>
</dbReference>
<dbReference type="GO" id="GO:0005975">
    <property type="term" value="P:carbohydrate metabolic process"/>
    <property type="evidence" value="ECO:0007669"/>
    <property type="project" value="InterPro"/>
</dbReference>
<keyword evidence="7" id="KW-1185">Reference proteome</keyword>
<dbReference type="Proteomes" id="UP000443153">
    <property type="component" value="Unassembled WGS sequence"/>
</dbReference>
<protein>
    <submittedName>
        <fullName evidence="6">Glycoside hydrolase family 92 protein</fullName>
    </submittedName>
</protein>
<dbReference type="Pfam" id="PF17678">
    <property type="entry name" value="Glyco_hydro_92N"/>
    <property type="match status" value="1"/>
</dbReference>
<dbReference type="NCBIfam" id="TIGR01180">
    <property type="entry name" value="aman2_put"/>
    <property type="match status" value="1"/>
</dbReference>
<dbReference type="InterPro" id="IPR014718">
    <property type="entry name" value="GH-type_carb-bd"/>
</dbReference>
<dbReference type="GO" id="GO:0005829">
    <property type="term" value="C:cytosol"/>
    <property type="evidence" value="ECO:0007669"/>
    <property type="project" value="TreeGrafter"/>
</dbReference>
<comment type="caution">
    <text evidence="6">The sequence shown here is derived from an EMBL/GenBank/DDBJ whole genome shotgun (WGS) entry which is preliminary data.</text>
</comment>
<dbReference type="InterPro" id="IPR005887">
    <property type="entry name" value="GH92_a_mannosidase_put"/>
</dbReference>
<comment type="subunit">
    <text evidence="2">Monomer.</text>
</comment>
<dbReference type="SUPFAM" id="SSF48208">
    <property type="entry name" value="Six-hairpin glycosidases"/>
    <property type="match status" value="1"/>
</dbReference>
<proteinExistence type="predicted"/>
<evidence type="ECO:0000259" key="5">
    <source>
        <dbReference type="Pfam" id="PF17678"/>
    </source>
</evidence>
<dbReference type="Gene3D" id="1.20.1610.10">
    <property type="entry name" value="alpha-1,2-mannosidases domains"/>
    <property type="match status" value="1"/>
</dbReference>
<evidence type="ECO:0000313" key="6">
    <source>
        <dbReference type="EMBL" id="MRX65084.1"/>
    </source>
</evidence>
<comment type="cofactor">
    <cofactor evidence="1">
        <name>Ca(2+)</name>
        <dbReference type="ChEBI" id="CHEBI:29108"/>
    </cofactor>
</comment>
<dbReference type="InterPro" id="IPR050883">
    <property type="entry name" value="PNGase"/>
</dbReference>
<evidence type="ECO:0000259" key="4">
    <source>
        <dbReference type="Pfam" id="PF07971"/>
    </source>
</evidence>
<dbReference type="InterPro" id="IPR008928">
    <property type="entry name" value="6-hairpin_glycosidase_sf"/>
</dbReference>
<dbReference type="PANTHER" id="PTHR12143">
    <property type="entry name" value="PEPTIDE N-GLYCANASE PNGASE -RELATED"/>
    <property type="match status" value="1"/>
</dbReference>
<keyword evidence="3" id="KW-0106">Calcium</keyword>